<evidence type="ECO:0000256" key="3">
    <source>
        <dbReference type="ARBA" id="ARBA00022795"/>
    </source>
</evidence>
<evidence type="ECO:0000256" key="4">
    <source>
        <dbReference type="ARBA" id="ARBA00024746"/>
    </source>
</evidence>
<evidence type="ECO:0000256" key="1">
    <source>
        <dbReference type="ARBA" id="ARBA00010577"/>
    </source>
</evidence>
<dbReference type="Gene3D" id="2.60.40.4070">
    <property type="match status" value="1"/>
</dbReference>
<feature type="domain" description="FlgD/Vpr Ig-like" evidence="6">
    <location>
        <begin position="119"/>
        <end position="163"/>
    </location>
</feature>
<comment type="function">
    <text evidence="4 5">Required for flagellar hook formation. May act as a scaffolding protein.</text>
</comment>
<dbReference type="AlphaFoldDB" id="A0A9X2I473"/>
<gene>
    <name evidence="8" type="ORF">M6D89_04915</name>
</gene>
<keyword evidence="9" id="KW-1185">Reference proteome</keyword>
<reference evidence="8" key="1">
    <citation type="submission" date="2022-05" db="EMBL/GenBank/DDBJ databases">
        <authorList>
            <person name="Sun H.-N."/>
        </authorList>
    </citation>
    <scope>NUCLEOTIDE SEQUENCE</scope>
    <source>
        <strain evidence="8">HB14</strain>
    </source>
</reference>
<evidence type="ECO:0000313" key="8">
    <source>
        <dbReference type="EMBL" id="MCP8898637.1"/>
    </source>
</evidence>
<dbReference type="InterPro" id="IPR025965">
    <property type="entry name" value="FlgD/Vpr_Ig-like"/>
</dbReference>
<evidence type="ECO:0000259" key="6">
    <source>
        <dbReference type="Pfam" id="PF13860"/>
    </source>
</evidence>
<keyword evidence="8" id="KW-0969">Cilium</keyword>
<protein>
    <recommendedName>
        <fullName evidence="2 5">Basal-body rod modification protein FlgD</fullName>
    </recommendedName>
</protein>
<dbReference type="Pfam" id="PF13860">
    <property type="entry name" value="FlgD_ig"/>
    <property type="match status" value="1"/>
</dbReference>
<evidence type="ECO:0000313" key="9">
    <source>
        <dbReference type="Proteomes" id="UP001139319"/>
    </source>
</evidence>
<dbReference type="InterPro" id="IPR025963">
    <property type="entry name" value="FLgD_Tudor"/>
</dbReference>
<evidence type="ECO:0000256" key="2">
    <source>
        <dbReference type="ARBA" id="ARBA00016013"/>
    </source>
</evidence>
<dbReference type="RefSeq" id="WP_253966908.1">
    <property type="nucleotide sequence ID" value="NZ_JAMFTH010000001.1"/>
</dbReference>
<evidence type="ECO:0000256" key="5">
    <source>
        <dbReference type="RuleBase" id="RU362076"/>
    </source>
</evidence>
<dbReference type="InterPro" id="IPR005648">
    <property type="entry name" value="FlgD"/>
</dbReference>
<keyword evidence="8" id="KW-0966">Cell projection</keyword>
<keyword evidence="3 5" id="KW-1005">Bacterial flagellum biogenesis</keyword>
<name>A0A9X2I473_9GAMM</name>
<comment type="caution">
    <text evidence="8">The sequence shown here is derived from an EMBL/GenBank/DDBJ whole genome shotgun (WGS) entry which is preliminary data.</text>
</comment>
<accession>A0A9X2I473</accession>
<organism evidence="8 9">
    <name type="scientific">Gilvimarinus xylanilyticus</name>
    <dbReference type="NCBI Taxonomy" id="2944139"/>
    <lineage>
        <taxon>Bacteria</taxon>
        <taxon>Pseudomonadati</taxon>
        <taxon>Pseudomonadota</taxon>
        <taxon>Gammaproteobacteria</taxon>
        <taxon>Cellvibrionales</taxon>
        <taxon>Cellvibrionaceae</taxon>
        <taxon>Gilvimarinus</taxon>
    </lineage>
</organism>
<dbReference type="Pfam" id="PF03963">
    <property type="entry name" value="FlgD"/>
    <property type="match status" value="1"/>
</dbReference>
<comment type="similarity">
    <text evidence="1 5">Belongs to the FlgD family.</text>
</comment>
<reference evidence="8" key="2">
    <citation type="submission" date="2023-01" db="EMBL/GenBank/DDBJ databases">
        <title>Gilvimarinus xylanilyticus HB14 isolated from Caulerpa lentillifera aquaculture base in Hainan, China.</title>
        <authorList>
            <person name="Zhang Y.-J."/>
        </authorList>
    </citation>
    <scope>NUCLEOTIDE SEQUENCE</scope>
    <source>
        <strain evidence="8">HB14</strain>
    </source>
</reference>
<evidence type="ECO:0000259" key="7">
    <source>
        <dbReference type="Pfam" id="PF13861"/>
    </source>
</evidence>
<keyword evidence="8" id="KW-0282">Flagellum</keyword>
<dbReference type="Pfam" id="PF13861">
    <property type="entry name" value="FLgD_tudor"/>
    <property type="match status" value="1"/>
</dbReference>
<dbReference type="Proteomes" id="UP001139319">
    <property type="component" value="Unassembled WGS sequence"/>
</dbReference>
<sequence length="239" mass="25527">MTTQVNNEGSAAANILSNLSIREKEPETKSNELGQSAFLELMITQMNNQDPLSPQDNTEFIAQLAQFSSVEGLEKLNTQFETFSGSFMSNQALQASSLVGTSVSVPTDSTMLMPEGIVAGSVDLEQSTSDMRISIYNEGGSLVGQVPLGSQPAGELVFRWDGQYMEVNGELLDWTMGEEPAGPGDYRFEVNANVDGKTEQLETSLSANVNSVTLGTNGEIILNLAGVGAVDIGKVTQFN</sequence>
<dbReference type="Gene3D" id="2.30.30.910">
    <property type="match status" value="1"/>
</dbReference>
<feature type="domain" description="FlgD Tudor-like" evidence="7">
    <location>
        <begin position="90"/>
        <end position="236"/>
    </location>
</feature>
<proteinExistence type="inferred from homology"/>
<dbReference type="EMBL" id="JAMFTH010000001">
    <property type="protein sequence ID" value="MCP8898637.1"/>
    <property type="molecule type" value="Genomic_DNA"/>
</dbReference>
<dbReference type="GO" id="GO:0044781">
    <property type="term" value="P:bacterial-type flagellum organization"/>
    <property type="evidence" value="ECO:0007669"/>
    <property type="project" value="UniProtKB-UniRule"/>
</dbReference>